<dbReference type="RefSeq" id="XP_009533251.1">
    <property type="nucleotide sequence ID" value="XM_009534956.1"/>
</dbReference>
<dbReference type="InParanoid" id="G5A0B7"/>
<organism evidence="2 3">
    <name type="scientific">Phytophthora sojae (strain P6497)</name>
    <name type="common">Soybean stem and root rot agent</name>
    <name type="synonym">Phytophthora megasperma f. sp. glycines</name>
    <dbReference type="NCBI Taxonomy" id="1094619"/>
    <lineage>
        <taxon>Eukaryota</taxon>
        <taxon>Sar</taxon>
        <taxon>Stramenopiles</taxon>
        <taxon>Oomycota</taxon>
        <taxon>Peronosporomycetes</taxon>
        <taxon>Peronosporales</taxon>
        <taxon>Peronosporaceae</taxon>
        <taxon>Phytophthora</taxon>
    </lineage>
</organism>
<evidence type="ECO:0000256" key="1">
    <source>
        <dbReference type="SAM" id="MobiDB-lite"/>
    </source>
</evidence>
<reference evidence="2 3" key="1">
    <citation type="journal article" date="2006" name="Science">
        <title>Phytophthora genome sequences uncover evolutionary origins and mechanisms of pathogenesis.</title>
        <authorList>
            <person name="Tyler B.M."/>
            <person name="Tripathy S."/>
            <person name="Zhang X."/>
            <person name="Dehal P."/>
            <person name="Jiang R.H."/>
            <person name="Aerts A."/>
            <person name="Arredondo F.D."/>
            <person name="Baxter L."/>
            <person name="Bensasson D."/>
            <person name="Beynon J.L."/>
            <person name="Chapman J."/>
            <person name="Damasceno C.M."/>
            <person name="Dorrance A.E."/>
            <person name="Dou D."/>
            <person name="Dickerman A.W."/>
            <person name="Dubchak I.L."/>
            <person name="Garbelotto M."/>
            <person name="Gijzen M."/>
            <person name="Gordon S.G."/>
            <person name="Govers F."/>
            <person name="Grunwald N.J."/>
            <person name="Huang W."/>
            <person name="Ivors K.L."/>
            <person name="Jones R.W."/>
            <person name="Kamoun S."/>
            <person name="Krampis K."/>
            <person name="Lamour K.H."/>
            <person name="Lee M.K."/>
            <person name="McDonald W.H."/>
            <person name="Medina M."/>
            <person name="Meijer H.J."/>
            <person name="Nordberg E.K."/>
            <person name="Maclean D.J."/>
            <person name="Ospina-Giraldo M.D."/>
            <person name="Morris P.F."/>
            <person name="Phuntumart V."/>
            <person name="Putnam N.H."/>
            <person name="Rash S."/>
            <person name="Rose J.K."/>
            <person name="Sakihama Y."/>
            <person name="Salamov A.A."/>
            <person name="Savidor A."/>
            <person name="Scheuring C.F."/>
            <person name="Smith B.M."/>
            <person name="Sobral B.W."/>
            <person name="Terry A."/>
            <person name="Torto-Alalibo T.A."/>
            <person name="Win J."/>
            <person name="Xu Z."/>
            <person name="Zhang H."/>
            <person name="Grigoriev I.V."/>
            <person name="Rokhsar D.S."/>
            <person name="Boore J.L."/>
        </authorList>
    </citation>
    <scope>NUCLEOTIDE SEQUENCE [LARGE SCALE GENOMIC DNA]</scope>
    <source>
        <strain evidence="2 3">P6497</strain>
    </source>
</reference>
<dbReference type="Proteomes" id="UP000002640">
    <property type="component" value="Unassembled WGS sequence"/>
</dbReference>
<sequence length="58" mass="6532">QAKISTVPRSGPNQRLLRGYSKPVEENDSDDYENRGFATEEEDDSEERTLTSGQIDSL</sequence>
<dbReference type="KEGG" id="psoj:PHYSODRAFT_265349"/>
<dbReference type="GeneID" id="20639651"/>
<proteinExistence type="predicted"/>
<keyword evidence="3" id="KW-1185">Reference proteome</keyword>
<dbReference type="AlphaFoldDB" id="G5A0B7"/>
<evidence type="ECO:0000313" key="3">
    <source>
        <dbReference type="Proteomes" id="UP000002640"/>
    </source>
</evidence>
<feature type="non-terminal residue" evidence="2">
    <location>
        <position position="1"/>
    </location>
</feature>
<name>G5A0B7_PHYSP</name>
<gene>
    <name evidence="2" type="ORF">PHYSODRAFT_265349</name>
</gene>
<accession>G5A0B7</accession>
<protein>
    <submittedName>
        <fullName evidence="2">Uncharacterized protein</fullName>
    </submittedName>
</protein>
<feature type="non-terminal residue" evidence="2">
    <location>
        <position position="58"/>
    </location>
</feature>
<feature type="region of interest" description="Disordered" evidence="1">
    <location>
        <begin position="1"/>
        <end position="58"/>
    </location>
</feature>
<evidence type="ECO:0000313" key="2">
    <source>
        <dbReference type="EMBL" id="EGZ10506.1"/>
    </source>
</evidence>
<dbReference type="EMBL" id="JH159158">
    <property type="protein sequence ID" value="EGZ10506.1"/>
    <property type="molecule type" value="Genomic_DNA"/>
</dbReference>